<accession>A0ABQ9JHR8</accession>
<name>A0ABQ9JHR8_9CUCU</name>
<evidence type="ECO:0000256" key="1">
    <source>
        <dbReference type="SAM" id="MobiDB-lite"/>
    </source>
</evidence>
<organism evidence="2 3">
    <name type="scientific">Molorchus minor</name>
    <dbReference type="NCBI Taxonomy" id="1323400"/>
    <lineage>
        <taxon>Eukaryota</taxon>
        <taxon>Metazoa</taxon>
        <taxon>Ecdysozoa</taxon>
        <taxon>Arthropoda</taxon>
        <taxon>Hexapoda</taxon>
        <taxon>Insecta</taxon>
        <taxon>Pterygota</taxon>
        <taxon>Neoptera</taxon>
        <taxon>Endopterygota</taxon>
        <taxon>Coleoptera</taxon>
        <taxon>Polyphaga</taxon>
        <taxon>Cucujiformia</taxon>
        <taxon>Chrysomeloidea</taxon>
        <taxon>Cerambycidae</taxon>
        <taxon>Lamiinae</taxon>
        <taxon>Monochamini</taxon>
        <taxon>Molorchus</taxon>
    </lineage>
</organism>
<reference evidence="2" key="1">
    <citation type="journal article" date="2023" name="Insect Mol. Biol.">
        <title>Genome sequencing provides insights into the evolution of gene families encoding plant cell wall-degrading enzymes in longhorned beetles.</title>
        <authorList>
            <person name="Shin N.R."/>
            <person name="Okamura Y."/>
            <person name="Kirsch R."/>
            <person name="Pauchet Y."/>
        </authorList>
    </citation>
    <scope>NUCLEOTIDE SEQUENCE</scope>
    <source>
        <strain evidence="2">MMC_N1</strain>
    </source>
</reference>
<feature type="region of interest" description="Disordered" evidence="1">
    <location>
        <begin position="87"/>
        <end position="114"/>
    </location>
</feature>
<protein>
    <submittedName>
        <fullName evidence="2">Uncharacterized protein</fullName>
    </submittedName>
</protein>
<keyword evidence="3" id="KW-1185">Reference proteome</keyword>
<dbReference type="EMBL" id="JAPWTJ010000543">
    <property type="protein sequence ID" value="KAJ8977459.1"/>
    <property type="molecule type" value="Genomic_DNA"/>
</dbReference>
<gene>
    <name evidence="2" type="ORF">NQ317_004876</name>
</gene>
<comment type="caution">
    <text evidence="2">The sequence shown here is derived from an EMBL/GenBank/DDBJ whole genome shotgun (WGS) entry which is preliminary data.</text>
</comment>
<evidence type="ECO:0000313" key="2">
    <source>
        <dbReference type="EMBL" id="KAJ8977459.1"/>
    </source>
</evidence>
<proteinExistence type="predicted"/>
<dbReference type="Proteomes" id="UP001162164">
    <property type="component" value="Unassembled WGS sequence"/>
</dbReference>
<sequence>MCRNTDLGRKAYIDRKKVDLRFDRPISIVRKAYIDRFERHISTGSKGIYRQVRKAYIDRSYVLNNCHHFPQIAKRVTAYPLQQFFPSGKMRGRRPRRWQRSCHRGGEAARGVGAADPASLAELGN</sequence>
<evidence type="ECO:0000313" key="3">
    <source>
        <dbReference type="Proteomes" id="UP001162164"/>
    </source>
</evidence>
<feature type="compositionally biased region" description="Basic residues" evidence="1">
    <location>
        <begin position="90"/>
        <end position="103"/>
    </location>
</feature>